<comment type="catalytic activity">
    <reaction evidence="10">
        <text>8-oxo-dGTP + H2O = 8-oxo-dGMP + diphosphate + H(+)</text>
        <dbReference type="Rhea" id="RHEA:31575"/>
        <dbReference type="ChEBI" id="CHEBI:15377"/>
        <dbReference type="ChEBI" id="CHEBI:15378"/>
        <dbReference type="ChEBI" id="CHEBI:33019"/>
        <dbReference type="ChEBI" id="CHEBI:63224"/>
        <dbReference type="ChEBI" id="CHEBI:77896"/>
        <dbReference type="EC" id="3.6.1.55"/>
    </reaction>
</comment>
<evidence type="ECO:0000313" key="20">
    <source>
        <dbReference type="Proteomes" id="UP000054773"/>
    </source>
</evidence>
<name>A0A0W0TGL6_LEGER</name>
<evidence type="ECO:0000256" key="12">
    <source>
        <dbReference type="ARBA" id="ARBA00038905"/>
    </source>
</evidence>
<evidence type="ECO:0000256" key="5">
    <source>
        <dbReference type="ARBA" id="ARBA00022723"/>
    </source>
</evidence>
<organism evidence="19 20">
    <name type="scientific">Legionella erythra</name>
    <dbReference type="NCBI Taxonomy" id="448"/>
    <lineage>
        <taxon>Bacteria</taxon>
        <taxon>Pseudomonadati</taxon>
        <taxon>Pseudomonadota</taxon>
        <taxon>Gammaproteobacteria</taxon>
        <taxon>Legionellales</taxon>
        <taxon>Legionellaceae</taxon>
        <taxon>Legionella</taxon>
    </lineage>
</organism>
<evidence type="ECO:0000256" key="11">
    <source>
        <dbReference type="ARBA" id="ARBA00036904"/>
    </source>
</evidence>
<keyword evidence="5" id="KW-0479">Metal-binding</keyword>
<keyword evidence="8" id="KW-0460">Magnesium</keyword>
<dbReference type="InterPro" id="IPR000182">
    <property type="entry name" value="GNAT_dom"/>
</dbReference>
<evidence type="ECO:0000256" key="7">
    <source>
        <dbReference type="ARBA" id="ARBA00022801"/>
    </source>
</evidence>
<dbReference type="OrthoDB" id="161692at2"/>
<comment type="caution">
    <text evidence="19">The sequence shown here is derived from an EMBL/GenBank/DDBJ whole genome shotgun (WGS) entry which is preliminary data.</text>
</comment>
<keyword evidence="7" id="KW-0378">Hydrolase</keyword>
<accession>A0A0W0TGL6</accession>
<evidence type="ECO:0000256" key="8">
    <source>
        <dbReference type="ARBA" id="ARBA00022842"/>
    </source>
</evidence>
<feature type="domain" description="Nudix hydrolase" evidence="18">
    <location>
        <begin position="194"/>
        <end position="331"/>
    </location>
</feature>
<dbReference type="AlphaFoldDB" id="A0A0W0TGL6"/>
<dbReference type="GO" id="GO:0044716">
    <property type="term" value="F:8-oxo-GDP phosphatase activity"/>
    <property type="evidence" value="ECO:0007669"/>
    <property type="project" value="TreeGrafter"/>
</dbReference>
<keyword evidence="19" id="KW-0808">Transferase</keyword>
<dbReference type="SUPFAM" id="SSF55729">
    <property type="entry name" value="Acyl-CoA N-acyltransferases (Nat)"/>
    <property type="match status" value="1"/>
</dbReference>
<dbReference type="EMBL" id="LNYA01000034">
    <property type="protein sequence ID" value="KTC94688.1"/>
    <property type="molecule type" value="Genomic_DNA"/>
</dbReference>
<evidence type="ECO:0000256" key="14">
    <source>
        <dbReference type="ARBA" id="ARBA00041592"/>
    </source>
</evidence>
<dbReference type="PROSITE" id="PS51462">
    <property type="entry name" value="NUDIX"/>
    <property type="match status" value="1"/>
</dbReference>
<sequence>MSHARQGLEFKPLKPSDLKRMFNWFKVPEINKWYAQGKAWSLADIEAKYKPRLIDQENIPSFIINLDSKKIGFIQYYLLSKTTMPEGLGYDEAMRLNVDMRASVGMDLFIGEESLIGLGLGKVIIHDFIKNIIPKKYKTIFIDPTKSNIRAVKAYEKIGFKECPYQGNEEIGLMLIERDDLDIKVVNNPNRSQYNKCFTGCIILSKNKQILLQKRPEYWHPYPGYITTFGGRIEKEETPSQAIVRELYEELGAKVSPEELVYLGAITEPCTGHTELIYEYFWHDNHNLITGCYEGIAIYFDHIEKILNQPKVMDDVEWLLNECQKRKLLPN</sequence>
<comment type="catalytic activity">
    <reaction evidence="11">
        <text>8-oxo-GTP + H2O = 8-oxo-GMP + diphosphate + H(+)</text>
        <dbReference type="Rhea" id="RHEA:67616"/>
        <dbReference type="ChEBI" id="CHEBI:15377"/>
        <dbReference type="ChEBI" id="CHEBI:15378"/>
        <dbReference type="ChEBI" id="CHEBI:33019"/>
        <dbReference type="ChEBI" id="CHEBI:143553"/>
        <dbReference type="ChEBI" id="CHEBI:145694"/>
    </reaction>
</comment>
<evidence type="ECO:0000256" key="16">
    <source>
        <dbReference type="ARBA" id="ARBA00042798"/>
    </source>
</evidence>
<dbReference type="GO" id="GO:0016747">
    <property type="term" value="F:acyltransferase activity, transferring groups other than amino-acyl groups"/>
    <property type="evidence" value="ECO:0007669"/>
    <property type="project" value="InterPro"/>
</dbReference>
<dbReference type="PROSITE" id="PS00893">
    <property type="entry name" value="NUDIX_BOX"/>
    <property type="match status" value="1"/>
</dbReference>
<keyword evidence="20" id="KW-1185">Reference proteome</keyword>
<reference evidence="19 20" key="1">
    <citation type="submission" date="2015-11" db="EMBL/GenBank/DDBJ databases">
        <title>Genomic analysis of 38 Legionella species identifies large and diverse effector repertoires.</title>
        <authorList>
            <person name="Burstein D."/>
            <person name="Amaro F."/>
            <person name="Zusman T."/>
            <person name="Lifshitz Z."/>
            <person name="Cohen O."/>
            <person name="Gilbert J.A."/>
            <person name="Pupko T."/>
            <person name="Shuman H.A."/>
            <person name="Segal G."/>
        </authorList>
    </citation>
    <scope>NUCLEOTIDE SEQUENCE [LARGE SCALE GENOMIC DNA]</scope>
    <source>
        <strain evidence="19 20">SE-32A-C8</strain>
    </source>
</reference>
<dbReference type="GO" id="GO:0035539">
    <property type="term" value="F:8-oxo-7,8-dihydrodeoxyguanosine triphosphate pyrophosphatase activity"/>
    <property type="evidence" value="ECO:0007669"/>
    <property type="project" value="UniProtKB-EC"/>
</dbReference>
<dbReference type="GO" id="GO:0008413">
    <property type="term" value="F:8-oxo-7,8-dihydroguanosine triphosphate pyrophosphatase activity"/>
    <property type="evidence" value="ECO:0007669"/>
    <property type="project" value="TreeGrafter"/>
</dbReference>
<evidence type="ECO:0000256" key="10">
    <source>
        <dbReference type="ARBA" id="ARBA00035861"/>
    </source>
</evidence>
<proteinExistence type="inferred from homology"/>
<evidence type="ECO:0000313" key="19">
    <source>
        <dbReference type="EMBL" id="KTC94688.1"/>
    </source>
</evidence>
<dbReference type="STRING" id="448.Lery_2855"/>
<gene>
    <name evidence="19" type="ORF">Lery_2855</name>
</gene>
<dbReference type="EC" id="3.6.1.55" evidence="12"/>
<dbReference type="GO" id="GO:0006260">
    <property type="term" value="P:DNA replication"/>
    <property type="evidence" value="ECO:0007669"/>
    <property type="project" value="UniProtKB-KW"/>
</dbReference>
<evidence type="ECO:0000256" key="2">
    <source>
        <dbReference type="ARBA" id="ARBA00005582"/>
    </source>
</evidence>
<dbReference type="Pfam" id="PF00293">
    <property type="entry name" value="NUDIX"/>
    <property type="match status" value="1"/>
</dbReference>
<dbReference type="SUPFAM" id="SSF55811">
    <property type="entry name" value="Nudix"/>
    <property type="match status" value="1"/>
</dbReference>
<evidence type="ECO:0000256" key="1">
    <source>
        <dbReference type="ARBA" id="ARBA00001946"/>
    </source>
</evidence>
<comment type="similarity">
    <text evidence="2">Belongs to the Nudix hydrolase family.</text>
</comment>
<dbReference type="PROSITE" id="PS51186">
    <property type="entry name" value="GNAT"/>
    <property type="match status" value="1"/>
</dbReference>
<evidence type="ECO:0000259" key="18">
    <source>
        <dbReference type="PROSITE" id="PS51462"/>
    </source>
</evidence>
<dbReference type="GO" id="GO:0044715">
    <property type="term" value="F:8-oxo-dGDP phosphatase activity"/>
    <property type="evidence" value="ECO:0007669"/>
    <property type="project" value="TreeGrafter"/>
</dbReference>
<dbReference type="RefSeq" id="WP_082657221.1">
    <property type="nucleotide sequence ID" value="NZ_CAAAHY010000005.1"/>
</dbReference>
<dbReference type="InterPro" id="IPR000086">
    <property type="entry name" value="NUDIX_hydrolase_dom"/>
</dbReference>
<evidence type="ECO:0000256" key="6">
    <source>
        <dbReference type="ARBA" id="ARBA00022763"/>
    </source>
</evidence>
<evidence type="ECO:0000256" key="15">
    <source>
        <dbReference type="ARBA" id="ARBA00041979"/>
    </source>
</evidence>
<keyword evidence="9" id="KW-0234">DNA repair</keyword>
<evidence type="ECO:0000256" key="9">
    <source>
        <dbReference type="ARBA" id="ARBA00023204"/>
    </source>
</evidence>
<keyword evidence="3" id="KW-0515">Mutator protein</keyword>
<dbReference type="InterPro" id="IPR020084">
    <property type="entry name" value="NUDIX_hydrolase_CS"/>
</dbReference>
<dbReference type="Pfam" id="PF13523">
    <property type="entry name" value="Acetyltransf_8"/>
    <property type="match status" value="1"/>
</dbReference>
<keyword evidence="4" id="KW-0235">DNA replication</keyword>
<keyword evidence="6" id="KW-0227">DNA damage</keyword>
<dbReference type="InterPro" id="IPR047127">
    <property type="entry name" value="MutT-like"/>
</dbReference>
<dbReference type="Proteomes" id="UP000054773">
    <property type="component" value="Unassembled WGS sequence"/>
</dbReference>
<dbReference type="GO" id="GO:0046872">
    <property type="term" value="F:metal ion binding"/>
    <property type="evidence" value="ECO:0007669"/>
    <property type="project" value="UniProtKB-KW"/>
</dbReference>
<feature type="domain" description="N-acetyltransferase" evidence="17">
    <location>
        <begin position="8"/>
        <end position="182"/>
    </location>
</feature>
<dbReference type="PANTHER" id="PTHR47707">
    <property type="entry name" value="8-OXO-DGTP DIPHOSPHATASE"/>
    <property type="match status" value="1"/>
</dbReference>
<dbReference type="Gene3D" id="3.40.630.30">
    <property type="match status" value="1"/>
</dbReference>
<comment type="cofactor">
    <cofactor evidence="1">
        <name>Mg(2+)</name>
        <dbReference type="ChEBI" id="CHEBI:18420"/>
    </cofactor>
</comment>
<dbReference type="PANTHER" id="PTHR47707:SF1">
    <property type="entry name" value="NUDIX HYDROLASE FAMILY PROTEIN"/>
    <property type="match status" value="1"/>
</dbReference>
<protein>
    <recommendedName>
        <fullName evidence="13">8-oxo-dGTP diphosphatase</fullName>
        <ecNumber evidence="12">3.6.1.55</ecNumber>
    </recommendedName>
    <alternativeName>
        <fullName evidence="16">7,8-dihydro-8-oxoguanine-triphosphatase</fullName>
    </alternativeName>
    <alternativeName>
        <fullName evidence="15">Mutator protein MutT</fullName>
    </alternativeName>
    <alternativeName>
        <fullName evidence="14">dGTP pyrophosphohydrolase</fullName>
    </alternativeName>
</protein>
<evidence type="ECO:0000256" key="4">
    <source>
        <dbReference type="ARBA" id="ARBA00022705"/>
    </source>
</evidence>
<dbReference type="GO" id="GO:0006281">
    <property type="term" value="P:DNA repair"/>
    <property type="evidence" value="ECO:0007669"/>
    <property type="project" value="UniProtKB-KW"/>
</dbReference>
<dbReference type="InterPro" id="IPR016181">
    <property type="entry name" value="Acyl_CoA_acyltransferase"/>
</dbReference>
<dbReference type="PATRIC" id="fig|448.7.peg.2998"/>
<evidence type="ECO:0000256" key="3">
    <source>
        <dbReference type="ARBA" id="ARBA00022457"/>
    </source>
</evidence>
<dbReference type="Gene3D" id="3.90.79.10">
    <property type="entry name" value="Nucleoside Triphosphate Pyrophosphohydrolase"/>
    <property type="match status" value="1"/>
</dbReference>
<evidence type="ECO:0000259" key="17">
    <source>
        <dbReference type="PROSITE" id="PS51186"/>
    </source>
</evidence>
<evidence type="ECO:0000256" key="13">
    <source>
        <dbReference type="ARBA" id="ARBA00040794"/>
    </source>
</evidence>
<dbReference type="InterPro" id="IPR015797">
    <property type="entry name" value="NUDIX_hydrolase-like_dom_sf"/>
</dbReference>